<dbReference type="AlphaFoldDB" id="A0A9N9DSI8"/>
<evidence type="ECO:0000313" key="3">
    <source>
        <dbReference type="Proteomes" id="UP000789342"/>
    </source>
</evidence>
<dbReference type="PANTHER" id="PTHR31965:SF1">
    <property type="entry name" value="TRANSMEMBRANE PROTEIN 42"/>
    <property type="match status" value="1"/>
</dbReference>
<reference evidence="2" key="1">
    <citation type="submission" date="2021-06" db="EMBL/GenBank/DDBJ databases">
        <authorList>
            <person name="Kallberg Y."/>
            <person name="Tangrot J."/>
            <person name="Rosling A."/>
        </authorList>
    </citation>
    <scope>NUCLEOTIDE SEQUENCE</scope>
    <source>
        <strain evidence="2">CL551</strain>
    </source>
</reference>
<dbReference type="PANTHER" id="PTHR31965">
    <property type="entry name" value="TRANSMEMBRANE PROTEIN 42"/>
    <property type="match status" value="1"/>
</dbReference>
<feature type="chain" id="PRO_5040415162" evidence="1">
    <location>
        <begin position="21"/>
        <end position="92"/>
    </location>
</feature>
<comment type="caution">
    <text evidence="2">The sequence shown here is derived from an EMBL/GenBank/DDBJ whole genome shotgun (WGS) entry which is preliminary data.</text>
</comment>
<dbReference type="InterPro" id="IPR039632">
    <property type="entry name" value="TMEM42"/>
</dbReference>
<proteinExistence type="predicted"/>
<dbReference type="SUPFAM" id="SSF103481">
    <property type="entry name" value="Multidrug resistance efflux transporter EmrE"/>
    <property type="match status" value="1"/>
</dbReference>
<protein>
    <submittedName>
        <fullName evidence="2">7929_t:CDS:1</fullName>
    </submittedName>
</protein>
<dbReference type="EMBL" id="CAJVPV010010446">
    <property type="protein sequence ID" value="CAG8651373.1"/>
    <property type="molecule type" value="Genomic_DNA"/>
</dbReference>
<accession>A0A9N9DSI8</accession>
<gene>
    <name evidence="2" type="ORF">AMORRO_LOCUS9982</name>
</gene>
<dbReference type="OrthoDB" id="5854584at2759"/>
<organism evidence="2 3">
    <name type="scientific">Acaulospora morrowiae</name>
    <dbReference type="NCBI Taxonomy" id="94023"/>
    <lineage>
        <taxon>Eukaryota</taxon>
        <taxon>Fungi</taxon>
        <taxon>Fungi incertae sedis</taxon>
        <taxon>Mucoromycota</taxon>
        <taxon>Glomeromycotina</taxon>
        <taxon>Glomeromycetes</taxon>
        <taxon>Diversisporales</taxon>
        <taxon>Acaulosporaceae</taxon>
        <taxon>Acaulospora</taxon>
    </lineage>
</organism>
<feature type="signal peptide" evidence="1">
    <location>
        <begin position="1"/>
        <end position="20"/>
    </location>
</feature>
<dbReference type="InterPro" id="IPR037185">
    <property type="entry name" value="EmrE-like"/>
</dbReference>
<keyword evidence="3" id="KW-1185">Reference proteome</keyword>
<feature type="non-terminal residue" evidence="2">
    <location>
        <position position="92"/>
    </location>
</feature>
<evidence type="ECO:0000313" key="2">
    <source>
        <dbReference type="EMBL" id="CAG8651373.1"/>
    </source>
</evidence>
<dbReference type="Proteomes" id="UP000789342">
    <property type="component" value="Unassembled WGS sequence"/>
</dbReference>
<keyword evidence="1" id="KW-0732">Signal</keyword>
<name>A0A9N9DSI8_9GLOM</name>
<sequence length="92" mass="10179">MSLLYPFLSGTFAALASVFAKLFTDSRTALITQQLCDILNFRQAGIREDNAILGNVVFGEALSFQWWIGASFIVVGTMLVNKSNLESKDKEK</sequence>
<evidence type="ECO:0000256" key="1">
    <source>
        <dbReference type="SAM" id="SignalP"/>
    </source>
</evidence>